<protein>
    <submittedName>
        <fullName evidence="2">CND2 protein</fullName>
    </submittedName>
</protein>
<sequence>SVTAGMLDACAKIYSVSVDTVHADAYKVFAGLDKDSAPAKGLDSPGEEDSSAPEA</sequence>
<dbReference type="EMBL" id="VXAW01007874">
    <property type="protein sequence ID" value="NXM04060.1"/>
    <property type="molecule type" value="Genomic_DNA"/>
</dbReference>
<feature type="region of interest" description="Disordered" evidence="1">
    <location>
        <begin position="35"/>
        <end position="55"/>
    </location>
</feature>
<evidence type="ECO:0000256" key="1">
    <source>
        <dbReference type="SAM" id="MobiDB-lite"/>
    </source>
</evidence>
<name>A0A7L0XKT2_TYRSA</name>
<feature type="non-terminal residue" evidence="2">
    <location>
        <position position="55"/>
    </location>
</feature>
<dbReference type="GO" id="GO:0000796">
    <property type="term" value="C:condensin complex"/>
    <property type="evidence" value="ECO:0007669"/>
    <property type="project" value="InterPro"/>
</dbReference>
<reference evidence="2 3" key="1">
    <citation type="submission" date="2019-09" db="EMBL/GenBank/DDBJ databases">
        <title>Bird 10,000 Genomes (B10K) Project - Family phase.</title>
        <authorList>
            <person name="Zhang G."/>
        </authorList>
    </citation>
    <scope>NUCLEOTIDE SEQUENCE [LARGE SCALE GENOMIC DNA]</scope>
    <source>
        <strain evidence="2">B10K-DU-001-37</strain>
        <tissue evidence="2">Muscle</tissue>
    </source>
</reference>
<feature type="non-terminal residue" evidence="2">
    <location>
        <position position="1"/>
    </location>
</feature>
<feature type="compositionally biased region" description="Acidic residues" evidence="1">
    <location>
        <begin position="45"/>
        <end position="55"/>
    </location>
</feature>
<proteinExistence type="predicted"/>
<gene>
    <name evidence="2" type="primary">Ncaph_2</name>
    <name evidence="2" type="ORF">TYRSAV_R12998</name>
</gene>
<evidence type="ECO:0000313" key="3">
    <source>
        <dbReference type="Proteomes" id="UP000537779"/>
    </source>
</evidence>
<dbReference type="AlphaFoldDB" id="A0A7L0XKT2"/>
<keyword evidence="3" id="KW-1185">Reference proteome</keyword>
<comment type="caution">
    <text evidence="2">The sequence shown here is derived from an EMBL/GenBank/DDBJ whole genome shotgun (WGS) entry which is preliminary data.</text>
</comment>
<dbReference type="Pfam" id="PF05786">
    <property type="entry name" value="Cnd2"/>
    <property type="match status" value="1"/>
</dbReference>
<evidence type="ECO:0000313" key="2">
    <source>
        <dbReference type="EMBL" id="NXM04060.1"/>
    </source>
</evidence>
<dbReference type="GO" id="GO:0007076">
    <property type="term" value="P:mitotic chromosome condensation"/>
    <property type="evidence" value="ECO:0007669"/>
    <property type="project" value="InterPro"/>
</dbReference>
<dbReference type="InterPro" id="IPR022816">
    <property type="entry name" value="Condensin_barren_su2"/>
</dbReference>
<organism evidence="2 3">
    <name type="scientific">Tyrannus savana</name>
    <name type="common">Fork-tailed flycatcher</name>
    <name type="synonym">Muscivora tyrannus</name>
    <dbReference type="NCBI Taxonomy" id="137541"/>
    <lineage>
        <taxon>Eukaryota</taxon>
        <taxon>Metazoa</taxon>
        <taxon>Chordata</taxon>
        <taxon>Craniata</taxon>
        <taxon>Vertebrata</taxon>
        <taxon>Euteleostomi</taxon>
        <taxon>Archelosauria</taxon>
        <taxon>Archosauria</taxon>
        <taxon>Dinosauria</taxon>
        <taxon>Saurischia</taxon>
        <taxon>Theropoda</taxon>
        <taxon>Coelurosauria</taxon>
        <taxon>Aves</taxon>
        <taxon>Neognathae</taxon>
        <taxon>Neoaves</taxon>
        <taxon>Telluraves</taxon>
        <taxon>Australaves</taxon>
        <taxon>Passeriformes</taxon>
        <taxon>Tyrannidae</taxon>
        <taxon>Tyrannus</taxon>
    </lineage>
</organism>
<accession>A0A7L0XKT2</accession>
<dbReference type="Proteomes" id="UP000537779">
    <property type="component" value="Unassembled WGS sequence"/>
</dbReference>